<reference evidence="2" key="1">
    <citation type="journal article" date="2020" name="Nat. Commun.">
        <title>Genome sequence of the cluster root forming white lupin.</title>
        <authorList>
            <person name="Hufnagel B."/>
            <person name="Marques A."/>
            <person name="Soriano A."/>
            <person name="Marques L."/>
            <person name="Divol F."/>
            <person name="Doumas P."/>
            <person name="Sallet E."/>
            <person name="Mancinotti D."/>
            <person name="Carrere S."/>
            <person name="Marande W."/>
            <person name="Arribat S."/>
            <person name="Keller J."/>
            <person name="Huneau C."/>
            <person name="Blein T."/>
            <person name="Aime D."/>
            <person name="Laguerre M."/>
            <person name="Taylor J."/>
            <person name="Schubert V."/>
            <person name="Nelson M."/>
            <person name="Geu-Flores F."/>
            <person name="Crespi M."/>
            <person name="Gallardo-Guerrero K."/>
            <person name="Delaux P.-M."/>
            <person name="Salse J."/>
            <person name="Berges H."/>
            <person name="Guyot R."/>
            <person name="Gouzy J."/>
            <person name="Peret B."/>
        </authorList>
    </citation>
    <scope>NUCLEOTIDE SEQUENCE [LARGE SCALE GENOMIC DNA]</scope>
    <source>
        <strain evidence="2">cv. Amiga</strain>
    </source>
</reference>
<organism evidence="1 2">
    <name type="scientific">Lupinus albus</name>
    <name type="common">White lupine</name>
    <name type="synonym">Lupinus termis</name>
    <dbReference type="NCBI Taxonomy" id="3870"/>
    <lineage>
        <taxon>Eukaryota</taxon>
        <taxon>Viridiplantae</taxon>
        <taxon>Streptophyta</taxon>
        <taxon>Embryophyta</taxon>
        <taxon>Tracheophyta</taxon>
        <taxon>Spermatophyta</taxon>
        <taxon>Magnoliopsida</taxon>
        <taxon>eudicotyledons</taxon>
        <taxon>Gunneridae</taxon>
        <taxon>Pentapetalae</taxon>
        <taxon>rosids</taxon>
        <taxon>fabids</taxon>
        <taxon>Fabales</taxon>
        <taxon>Fabaceae</taxon>
        <taxon>Papilionoideae</taxon>
        <taxon>50 kb inversion clade</taxon>
        <taxon>genistoids sensu lato</taxon>
        <taxon>core genistoids</taxon>
        <taxon>Genisteae</taxon>
        <taxon>Lupinus</taxon>
    </lineage>
</organism>
<dbReference type="Proteomes" id="UP000447434">
    <property type="component" value="Chromosome 8"/>
</dbReference>
<evidence type="ECO:0000313" key="1">
    <source>
        <dbReference type="EMBL" id="KAE9608454.1"/>
    </source>
</evidence>
<proteinExistence type="predicted"/>
<keyword evidence="2" id="KW-1185">Reference proteome</keyword>
<gene>
    <name evidence="1" type="ORF">Lalb_Chr08g0235831</name>
</gene>
<comment type="caution">
    <text evidence="1">The sequence shown here is derived from an EMBL/GenBank/DDBJ whole genome shotgun (WGS) entry which is preliminary data.</text>
</comment>
<evidence type="ECO:0000313" key="2">
    <source>
        <dbReference type="Proteomes" id="UP000447434"/>
    </source>
</evidence>
<dbReference type="EMBL" id="WOCE01000008">
    <property type="protein sequence ID" value="KAE9608454.1"/>
    <property type="molecule type" value="Genomic_DNA"/>
</dbReference>
<protein>
    <submittedName>
        <fullName evidence="1">Uncharacterized protein</fullName>
    </submittedName>
</protein>
<dbReference type="AlphaFoldDB" id="A0A6A4Q4U2"/>
<name>A0A6A4Q4U2_LUPAL</name>
<accession>A0A6A4Q4U2</accession>
<sequence length="41" mass="4813">MRSFFEFTMLGFNCASAIMYYEVIMDAGFEQFVLLDDSEED</sequence>